<reference evidence="1" key="1">
    <citation type="journal article" date="2015" name="Nature">
        <title>Complex archaea that bridge the gap between prokaryotes and eukaryotes.</title>
        <authorList>
            <person name="Spang A."/>
            <person name="Saw J.H."/>
            <person name="Jorgensen S.L."/>
            <person name="Zaremba-Niedzwiedzka K."/>
            <person name="Martijn J."/>
            <person name="Lind A.E."/>
            <person name="van Eijk R."/>
            <person name="Schleper C."/>
            <person name="Guy L."/>
            <person name="Ettema T.J."/>
        </authorList>
    </citation>
    <scope>NUCLEOTIDE SEQUENCE</scope>
</reference>
<protein>
    <submittedName>
        <fullName evidence="1">Uncharacterized protein</fullName>
    </submittedName>
</protein>
<dbReference type="AlphaFoldDB" id="A0A0F9M1R1"/>
<comment type="caution">
    <text evidence="1">The sequence shown here is derived from an EMBL/GenBank/DDBJ whole genome shotgun (WGS) entry which is preliminary data.</text>
</comment>
<proteinExistence type="predicted"/>
<organism evidence="1">
    <name type="scientific">marine sediment metagenome</name>
    <dbReference type="NCBI Taxonomy" id="412755"/>
    <lineage>
        <taxon>unclassified sequences</taxon>
        <taxon>metagenomes</taxon>
        <taxon>ecological metagenomes</taxon>
    </lineage>
</organism>
<accession>A0A0F9M1R1</accession>
<gene>
    <name evidence="1" type="ORF">LCGC14_1129150</name>
</gene>
<evidence type="ECO:0000313" key="1">
    <source>
        <dbReference type="EMBL" id="KKN01300.1"/>
    </source>
</evidence>
<name>A0A0F9M1R1_9ZZZZ</name>
<sequence>MLEPLKVFYSNEFELDLKQLSAKEQKAVKYDLEHMTKDDMARVPFYKGFDEIGKVYLRFFMEYKKQGKNYRIMLMYCANCYPENELREYHNCPMCDENSLNRIIVFTLYKRPKAYRHYKFKIPEHFD</sequence>
<dbReference type="EMBL" id="LAZR01005277">
    <property type="protein sequence ID" value="KKN01300.1"/>
    <property type="molecule type" value="Genomic_DNA"/>
</dbReference>